<evidence type="ECO:0000313" key="2">
    <source>
        <dbReference type="EMBL" id="ARP98201.1"/>
    </source>
</evidence>
<feature type="domain" description="Bacteriophage phiJL001 Gp84 C-terminal" evidence="1">
    <location>
        <begin position="192"/>
        <end position="270"/>
    </location>
</feature>
<dbReference type="InterPro" id="IPR018964">
    <property type="entry name" value="Phage_phiJL001_Gp84_C"/>
</dbReference>
<dbReference type="Pfam" id="PF09356">
    <property type="entry name" value="Phage_BR0599"/>
    <property type="match status" value="1"/>
</dbReference>
<gene>
    <name evidence="2" type="ORF">CAK95_03190</name>
</gene>
<dbReference type="STRING" id="1235591.CAK95_03190"/>
<dbReference type="KEGG" id="psin:CAK95_03190"/>
<dbReference type="InterPro" id="IPR011928">
    <property type="entry name" value="Phage_phiJL001_Gp84"/>
</dbReference>
<name>A0A1W6ZLH4_9HYPH</name>
<evidence type="ECO:0000313" key="3">
    <source>
        <dbReference type="Proteomes" id="UP000194137"/>
    </source>
</evidence>
<dbReference type="Proteomes" id="UP000194137">
    <property type="component" value="Chromosome"/>
</dbReference>
<dbReference type="AlphaFoldDB" id="A0A1W6ZLH4"/>
<accession>A0A1W6ZLH4</accession>
<evidence type="ECO:0000259" key="1">
    <source>
        <dbReference type="Pfam" id="PF09356"/>
    </source>
</evidence>
<dbReference type="Pfam" id="PF09931">
    <property type="entry name" value="Phage_phiJL001_Gp84_N"/>
    <property type="match status" value="1"/>
</dbReference>
<proteinExistence type="predicted"/>
<sequence length="279" mass="30115">MKNVSAALAVHLGGEVTTLATCWRLERNDGWVRGFTDHDRSLVIDGVTYVAATGFLPSAIKSGSDLSVDNLDVDGFLDDEALKAEDLTAGLFDGARIDIFLVNWADLSQGRVLLRRGWLGEVKRADNRFSAEIRGIANRLQQVAGKLYSRLCRTDLGSAECKVVLGPLTDELAISAVSSGDTFTVPTARPTGFYTFGVCTFLTGANAGAATEVLQHNGQSIQLFTPMPRPIAIGDQVRLVVGCDKTPETCHARFGNILNFRGEPHIPGNDKVFSYPIKS</sequence>
<dbReference type="OrthoDB" id="1633386at2"/>
<keyword evidence="3" id="KW-1185">Reference proteome</keyword>
<dbReference type="EMBL" id="CP021112">
    <property type="protein sequence ID" value="ARP98201.1"/>
    <property type="molecule type" value="Genomic_DNA"/>
</dbReference>
<reference evidence="2 3" key="1">
    <citation type="submission" date="2017-05" db="EMBL/GenBank/DDBJ databases">
        <title>Full genome sequence of Pseudorhodoplanes sinuspersici.</title>
        <authorList>
            <person name="Dastgheib S.M.M."/>
            <person name="Shavandi M."/>
            <person name="Tirandaz H."/>
        </authorList>
    </citation>
    <scope>NUCLEOTIDE SEQUENCE [LARGE SCALE GENOMIC DNA]</scope>
    <source>
        <strain evidence="2 3">RIPI110</strain>
    </source>
</reference>
<protein>
    <recommendedName>
        <fullName evidence="1">Bacteriophage phiJL001 Gp84 C-terminal domain-containing protein</fullName>
    </recommendedName>
</protein>
<dbReference type="RefSeq" id="WP_086086528.1">
    <property type="nucleotide sequence ID" value="NZ_CP021112.1"/>
</dbReference>
<organism evidence="2 3">
    <name type="scientific">Pseudorhodoplanes sinuspersici</name>
    <dbReference type="NCBI Taxonomy" id="1235591"/>
    <lineage>
        <taxon>Bacteria</taxon>
        <taxon>Pseudomonadati</taxon>
        <taxon>Pseudomonadota</taxon>
        <taxon>Alphaproteobacteria</taxon>
        <taxon>Hyphomicrobiales</taxon>
        <taxon>Pseudorhodoplanes</taxon>
    </lineage>
</organism>
<dbReference type="NCBIfam" id="TIGR02218">
    <property type="entry name" value="phg_TIGR02218"/>
    <property type="match status" value="1"/>
</dbReference>